<evidence type="ECO:0008006" key="4">
    <source>
        <dbReference type="Google" id="ProtNLM"/>
    </source>
</evidence>
<feature type="compositionally biased region" description="Pro residues" evidence="1">
    <location>
        <begin position="123"/>
        <end position="140"/>
    </location>
</feature>
<evidence type="ECO:0000313" key="2">
    <source>
        <dbReference type="EMBL" id="MDH6218360.1"/>
    </source>
</evidence>
<dbReference type="EMBL" id="JARXVH010000009">
    <property type="protein sequence ID" value="MDH6218360.1"/>
    <property type="molecule type" value="Genomic_DNA"/>
</dbReference>
<feature type="region of interest" description="Disordered" evidence="1">
    <location>
        <begin position="367"/>
        <end position="398"/>
    </location>
</feature>
<organism evidence="2 3">
    <name type="scientific">Streptomyces pseudovenezuelae</name>
    <dbReference type="NCBI Taxonomy" id="67350"/>
    <lineage>
        <taxon>Bacteria</taxon>
        <taxon>Bacillati</taxon>
        <taxon>Actinomycetota</taxon>
        <taxon>Actinomycetes</taxon>
        <taxon>Kitasatosporales</taxon>
        <taxon>Streptomycetaceae</taxon>
        <taxon>Streptomyces</taxon>
        <taxon>Streptomyces aurantiacus group</taxon>
    </lineage>
</organism>
<comment type="caution">
    <text evidence="2">The sequence shown here is derived from an EMBL/GenBank/DDBJ whole genome shotgun (WGS) entry which is preliminary data.</text>
</comment>
<keyword evidence="3" id="KW-1185">Reference proteome</keyword>
<proteinExistence type="predicted"/>
<evidence type="ECO:0000313" key="3">
    <source>
        <dbReference type="Proteomes" id="UP001160499"/>
    </source>
</evidence>
<dbReference type="InterPro" id="IPR029058">
    <property type="entry name" value="AB_hydrolase_fold"/>
</dbReference>
<dbReference type="RefSeq" id="WP_280879236.1">
    <property type="nucleotide sequence ID" value="NZ_JARXVH010000009.1"/>
</dbReference>
<reference evidence="2 3" key="1">
    <citation type="submission" date="2023-04" db="EMBL/GenBank/DDBJ databases">
        <title>Forest soil microbial communities from Buena Vista Peninsula, Colon Province, Panama.</title>
        <authorList>
            <person name="Bouskill N."/>
        </authorList>
    </citation>
    <scope>NUCLEOTIDE SEQUENCE [LARGE SCALE GENOMIC DNA]</scope>
    <source>
        <strain evidence="2 3">GGS1</strain>
    </source>
</reference>
<evidence type="ECO:0000256" key="1">
    <source>
        <dbReference type="SAM" id="MobiDB-lite"/>
    </source>
</evidence>
<gene>
    <name evidence="2" type="ORF">M2283_005692</name>
</gene>
<feature type="compositionally biased region" description="Basic and acidic residues" evidence="1">
    <location>
        <begin position="386"/>
        <end position="398"/>
    </location>
</feature>
<dbReference type="Proteomes" id="UP001160499">
    <property type="component" value="Unassembled WGS sequence"/>
</dbReference>
<sequence length="446" mass="47920">MNRRRRNSGFTLSPGRRLLRPATLALAATALLWQAVLPGGAVAQPSSGAETPPGASLRVATAAYDLGGIYTDPDISTPLDVSAVVHYPADLGRGGRPRPLIVQEHGLWYTCADREAEHVVDTTPPPPIPPKDGPVPPPTPESEALDRAYHQLTQWPCRPGVEPLPSDAGYDYLGEYLAAQGFVVVSIDANAINAVADTDAVTGDEYAARANLVNEHLALWQRLVRTGRGPLAGKFTDAVTGRPARVDFRGRVDLREVGTMGHSRGGKGVLYQAADVHRDQWPAGVEIKAVAAVAPVYDWSDGADHNATLVTRAAVAGLTGTCDASGGNSTPYFDNALGRNHTGLYDFKVHGAEHNYFNTQWSPRSGQVMASDDAEPYGEEGSGLCTERDTRTGERELTEAQQRRVAEVYLSAFFRRHLLNDTRTDPVLRGDGHPLADVTRIDVQAG</sequence>
<name>A0ABT6LPW8_9ACTN</name>
<dbReference type="Gene3D" id="3.40.50.1820">
    <property type="entry name" value="alpha/beta hydrolase"/>
    <property type="match status" value="1"/>
</dbReference>
<dbReference type="SUPFAM" id="SSF53474">
    <property type="entry name" value="alpha/beta-Hydrolases"/>
    <property type="match status" value="1"/>
</dbReference>
<feature type="region of interest" description="Disordered" evidence="1">
    <location>
        <begin position="121"/>
        <end position="142"/>
    </location>
</feature>
<protein>
    <recommendedName>
        <fullName evidence="4">Alpha/beta hydrolase</fullName>
    </recommendedName>
</protein>
<accession>A0ABT6LPW8</accession>